<keyword evidence="2" id="KW-1185">Reference proteome</keyword>
<sequence>MYYRAHRYLDLTPQQTIFSLIETEFSLALLGSVLQVFLHINMPIYLNQCWQKLFHSGHRYKLNVHVCRAHVSRAITAKVKEIYANLEVRGVLKSFCQAILRSYNFASVVYRVQNLFTLLVEKYNTSDVKAARESISARTPLTFELENQNAWMEFDLTNADGSTVYRNTAFGLFFHFL</sequence>
<evidence type="ECO:0000313" key="2">
    <source>
        <dbReference type="Proteomes" id="UP000708208"/>
    </source>
</evidence>
<dbReference type="OrthoDB" id="7677414at2759"/>
<accession>A0A8J2PF93</accession>
<name>A0A8J2PF93_9HEXA</name>
<proteinExistence type="predicted"/>
<protein>
    <submittedName>
        <fullName evidence="1">Uncharacterized protein</fullName>
    </submittedName>
</protein>
<dbReference type="AlphaFoldDB" id="A0A8J2PF93"/>
<organism evidence="1 2">
    <name type="scientific">Allacma fusca</name>
    <dbReference type="NCBI Taxonomy" id="39272"/>
    <lineage>
        <taxon>Eukaryota</taxon>
        <taxon>Metazoa</taxon>
        <taxon>Ecdysozoa</taxon>
        <taxon>Arthropoda</taxon>
        <taxon>Hexapoda</taxon>
        <taxon>Collembola</taxon>
        <taxon>Symphypleona</taxon>
        <taxon>Sminthuridae</taxon>
        <taxon>Allacma</taxon>
    </lineage>
</organism>
<reference evidence="1" key="1">
    <citation type="submission" date="2021-06" db="EMBL/GenBank/DDBJ databases">
        <authorList>
            <person name="Hodson N. C."/>
            <person name="Mongue J. A."/>
            <person name="Jaron S. K."/>
        </authorList>
    </citation>
    <scope>NUCLEOTIDE SEQUENCE</scope>
</reference>
<gene>
    <name evidence="1" type="ORF">AFUS01_LOCUS37229</name>
</gene>
<comment type="caution">
    <text evidence="1">The sequence shown here is derived from an EMBL/GenBank/DDBJ whole genome shotgun (WGS) entry which is preliminary data.</text>
</comment>
<dbReference type="Proteomes" id="UP000708208">
    <property type="component" value="Unassembled WGS sequence"/>
</dbReference>
<dbReference type="EMBL" id="CAJVCH010542730">
    <property type="protein sequence ID" value="CAG7827232.1"/>
    <property type="molecule type" value="Genomic_DNA"/>
</dbReference>
<evidence type="ECO:0000313" key="1">
    <source>
        <dbReference type="EMBL" id="CAG7827232.1"/>
    </source>
</evidence>